<evidence type="ECO:0000256" key="1">
    <source>
        <dbReference type="SAM" id="MobiDB-lite"/>
    </source>
</evidence>
<gene>
    <name evidence="3" type="primary">LOC107268643</name>
</gene>
<feature type="compositionally biased region" description="Polar residues" evidence="1">
    <location>
        <begin position="1"/>
        <end position="10"/>
    </location>
</feature>
<name>A0AAJ7W2M8_CEPCN</name>
<dbReference type="RefSeq" id="XP_024941722.1">
    <property type="nucleotide sequence ID" value="XM_025085954.1"/>
</dbReference>
<reference evidence="3" key="1">
    <citation type="submission" date="2025-08" db="UniProtKB">
        <authorList>
            <consortium name="RefSeq"/>
        </authorList>
    </citation>
    <scope>IDENTIFICATION</scope>
</reference>
<evidence type="ECO:0000313" key="3">
    <source>
        <dbReference type="RefSeq" id="XP_024941722.1"/>
    </source>
</evidence>
<feature type="region of interest" description="Disordered" evidence="1">
    <location>
        <begin position="1"/>
        <end position="24"/>
    </location>
</feature>
<dbReference type="GeneID" id="107268643"/>
<dbReference type="PANTHER" id="PTHR45912:SF3">
    <property type="entry name" value="CILIA- AND FLAGELLA-ASSOCIATED PROTEIN 47"/>
    <property type="match status" value="1"/>
</dbReference>
<evidence type="ECO:0000313" key="2">
    <source>
        <dbReference type="Proteomes" id="UP000694920"/>
    </source>
</evidence>
<dbReference type="Pfam" id="PF14874">
    <property type="entry name" value="PapD-like"/>
    <property type="match status" value="1"/>
</dbReference>
<proteinExistence type="predicted"/>
<dbReference type="Gene3D" id="2.60.40.10">
    <property type="entry name" value="Immunoglobulins"/>
    <property type="match status" value="2"/>
</dbReference>
<dbReference type="InterPro" id="IPR013783">
    <property type="entry name" value="Ig-like_fold"/>
</dbReference>
<protein>
    <submittedName>
        <fullName evidence="3">Uncharacterized protein LOC107268643 isoform X2</fullName>
    </submittedName>
</protein>
<dbReference type="AlphaFoldDB" id="A0AAJ7W2M8"/>
<sequence length="406" mass="45667">MSVIHTSSTKSGHRKSTDLGGLSRDNEGVRSSVIIVQEGSDVQNVPESIEILEFTGHDNISITPSYMEFRDASEGTTYRQLMIIQNTGNKPALIRICAPNSIAFKIRTLESGVLLSPGLTISRQVEYSYKRPSLLHAMIPIQINGTFVDYHVVCSLATECISMQPSCIDFGIVDIGCSSGVKILTIMNNGGKSTRFSVDLGKNDLEINVKPTRGVVRLYSHIELRVELIGTKEGTFYSEFWIKSTPNVRIPIRVNIIIPRLVVYHLNMTGDFTLIDFSPTFMNTENYNTLVLRNLSSQITSFVVLGEVDNELFSIKTISAKTQPAYRAFKIYPTEGRMQPFEGIVFRIVFSPTPKLMHQTRHLKTTECQDFMVFIRILRVHCTEVADVISAYNELTLKNQLLYKFS</sequence>
<dbReference type="GO" id="GO:0005929">
    <property type="term" value="C:cilium"/>
    <property type="evidence" value="ECO:0007669"/>
    <property type="project" value="TreeGrafter"/>
</dbReference>
<keyword evidence="2" id="KW-1185">Reference proteome</keyword>
<dbReference type="Proteomes" id="UP000694920">
    <property type="component" value="Unplaced"/>
</dbReference>
<organism evidence="2 3">
    <name type="scientific">Cephus cinctus</name>
    <name type="common">Wheat stem sawfly</name>
    <dbReference type="NCBI Taxonomy" id="211228"/>
    <lineage>
        <taxon>Eukaryota</taxon>
        <taxon>Metazoa</taxon>
        <taxon>Ecdysozoa</taxon>
        <taxon>Arthropoda</taxon>
        <taxon>Hexapoda</taxon>
        <taxon>Insecta</taxon>
        <taxon>Pterygota</taxon>
        <taxon>Neoptera</taxon>
        <taxon>Endopterygota</taxon>
        <taxon>Hymenoptera</taxon>
        <taxon>Cephoidea</taxon>
        <taxon>Cephidae</taxon>
        <taxon>Cephus</taxon>
    </lineage>
</organism>
<dbReference type="PANTHER" id="PTHR45912">
    <property type="entry name" value="CILIA- AND FLAGELLA-ASSOCIATED PROTEIN 47"/>
    <property type="match status" value="1"/>
</dbReference>
<accession>A0AAJ7W2M8</accession>
<dbReference type="GO" id="GO:0060271">
    <property type="term" value="P:cilium assembly"/>
    <property type="evidence" value="ECO:0007669"/>
    <property type="project" value="TreeGrafter"/>
</dbReference>